<dbReference type="GO" id="GO:0030288">
    <property type="term" value="C:outer membrane-bounded periplasmic space"/>
    <property type="evidence" value="ECO:0007669"/>
    <property type="project" value="UniProtKB-ARBA"/>
</dbReference>
<dbReference type="PROSITE" id="PS51318">
    <property type="entry name" value="TAT"/>
    <property type="match status" value="1"/>
</dbReference>
<comment type="similarity">
    <text evidence="2">Belongs to the bacterial solute-binding protein 5 family.</text>
</comment>
<dbReference type="GO" id="GO:1904680">
    <property type="term" value="F:peptide transmembrane transporter activity"/>
    <property type="evidence" value="ECO:0007669"/>
    <property type="project" value="TreeGrafter"/>
</dbReference>
<dbReference type="PANTHER" id="PTHR30290:SF72">
    <property type="entry name" value="HTH-TYPE TRANSCRIPTIONAL REGULATOR SGRR"/>
    <property type="match status" value="1"/>
</dbReference>
<evidence type="ECO:0000256" key="1">
    <source>
        <dbReference type="ARBA" id="ARBA00004418"/>
    </source>
</evidence>
<comment type="subcellular location">
    <subcellularLocation>
        <location evidence="1">Periplasm</location>
    </subcellularLocation>
</comment>
<protein>
    <recommendedName>
        <fullName evidence="3">Solute-binding protein family 5 domain-containing protein</fullName>
    </recommendedName>
</protein>
<dbReference type="PANTHER" id="PTHR30290">
    <property type="entry name" value="PERIPLASMIC BINDING COMPONENT OF ABC TRANSPORTER"/>
    <property type="match status" value="1"/>
</dbReference>
<dbReference type="STRING" id="443610.VE25_06880"/>
<evidence type="ECO:0000313" key="5">
    <source>
        <dbReference type="Proteomes" id="UP000033632"/>
    </source>
</evidence>
<proteinExistence type="inferred from homology"/>
<dbReference type="PIRSF" id="PIRSF002741">
    <property type="entry name" value="MppA"/>
    <property type="match status" value="1"/>
</dbReference>
<reference evidence="4 5" key="1">
    <citation type="submission" date="2015-03" db="EMBL/GenBank/DDBJ databases">
        <authorList>
            <person name="Hassan Y.I."/>
            <person name="Lepp D."/>
            <person name="Li X.-Z."/>
            <person name="Zhou T."/>
        </authorList>
    </citation>
    <scope>NUCLEOTIDE SEQUENCE [LARGE SCALE GENOMIC DNA]</scope>
    <source>
        <strain evidence="4 5">BD-c194</strain>
    </source>
</reference>
<evidence type="ECO:0000259" key="3">
    <source>
        <dbReference type="Pfam" id="PF00496"/>
    </source>
</evidence>
<keyword evidence="5" id="KW-1185">Reference proteome</keyword>
<dbReference type="InterPro" id="IPR019546">
    <property type="entry name" value="TAT_signal_bac_arc"/>
</dbReference>
<dbReference type="Proteomes" id="UP000033632">
    <property type="component" value="Unassembled WGS sequence"/>
</dbReference>
<dbReference type="Pfam" id="PF00496">
    <property type="entry name" value="SBP_bac_5"/>
    <property type="match status" value="1"/>
</dbReference>
<name>A0A0F5FUU7_9HYPH</name>
<evidence type="ECO:0000313" key="4">
    <source>
        <dbReference type="EMBL" id="KKB12629.1"/>
    </source>
</evidence>
<dbReference type="NCBIfam" id="TIGR01409">
    <property type="entry name" value="TAT_signal_seq"/>
    <property type="match status" value="1"/>
</dbReference>
<comment type="caution">
    <text evidence="4">The sequence shown here is derived from an EMBL/GenBank/DDBJ whole genome shotgun (WGS) entry which is preliminary data.</text>
</comment>
<dbReference type="PATRIC" id="fig|443610.3.peg.3931"/>
<sequence length="535" mass="57942">MALSRRSFLINAGAAGAAAGIGLNIPAALAQEDMITIALAARAPTGVNPQQTGLTGGDNWAIYQVFNTLVRNPDGKFATRPEEFEPSLAESWESSADAKTWTYKLRQGVQFHKGYGEMTSEDVIFTYGRHLDPDIVTGGKVQFANIESVEGPDPYTVVFTLKRPDPLFNGSAVSVLSAAILSKKAFEEKGEGFNTDPVGTGCYQVESFDANQGVLLTAFPEHFGEQPATSRVRVSFIADTTARTLAFASGQVDMIEGVRSPGWIPSMQQRSADTIFDATAPGSFNVLHLNLTRAPLDDLRVRQAIRYAIDNEALASAYGPLAAPMVGIIAAQFQGSVTKDELPDDLKYDYDPERAKALLAEAGHPNGLSIPCYTSQREDYAAIMLMIQEQLRAANITLELDIIDHTAFHGENRQDKNAMPLNSSSYGPVPLNVFLQQVSAGAEVKADGTGQGNFSHYGVAIPGIEDLLTQAQDEPDFDARTALVKEIEKKLLTDLPILGIITLSYVIARNPRVDIGFPVESGPAYWPLWKARRTA</sequence>
<gene>
    <name evidence="4" type="ORF">VE25_06880</name>
</gene>
<organism evidence="4 5">
    <name type="scientific">Devosia geojensis</name>
    <dbReference type="NCBI Taxonomy" id="443610"/>
    <lineage>
        <taxon>Bacteria</taxon>
        <taxon>Pseudomonadati</taxon>
        <taxon>Pseudomonadota</taxon>
        <taxon>Alphaproteobacteria</taxon>
        <taxon>Hyphomicrobiales</taxon>
        <taxon>Devosiaceae</taxon>
        <taxon>Devosia</taxon>
    </lineage>
</organism>
<accession>A0A0F5FUU7</accession>
<feature type="domain" description="Solute-binding protein family 5" evidence="3">
    <location>
        <begin position="83"/>
        <end position="426"/>
    </location>
</feature>
<dbReference type="InterPro" id="IPR006311">
    <property type="entry name" value="TAT_signal"/>
</dbReference>
<dbReference type="OrthoDB" id="9803988at2"/>
<dbReference type="Gene3D" id="3.40.190.10">
    <property type="entry name" value="Periplasmic binding protein-like II"/>
    <property type="match status" value="1"/>
</dbReference>
<dbReference type="InterPro" id="IPR039424">
    <property type="entry name" value="SBP_5"/>
</dbReference>
<dbReference type="RefSeq" id="WP_046107838.1">
    <property type="nucleotide sequence ID" value="NZ_JZEX01000061.1"/>
</dbReference>
<dbReference type="SUPFAM" id="SSF53850">
    <property type="entry name" value="Periplasmic binding protein-like II"/>
    <property type="match status" value="1"/>
</dbReference>
<dbReference type="GO" id="GO:0015833">
    <property type="term" value="P:peptide transport"/>
    <property type="evidence" value="ECO:0007669"/>
    <property type="project" value="TreeGrafter"/>
</dbReference>
<dbReference type="GO" id="GO:0043190">
    <property type="term" value="C:ATP-binding cassette (ABC) transporter complex"/>
    <property type="evidence" value="ECO:0007669"/>
    <property type="project" value="InterPro"/>
</dbReference>
<dbReference type="EMBL" id="JZEX01000061">
    <property type="protein sequence ID" value="KKB12629.1"/>
    <property type="molecule type" value="Genomic_DNA"/>
</dbReference>
<dbReference type="AlphaFoldDB" id="A0A0F5FUU7"/>
<dbReference type="Gene3D" id="3.10.105.10">
    <property type="entry name" value="Dipeptide-binding Protein, Domain 3"/>
    <property type="match status" value="1"/>
</dbReference>
<dbReference type="InterPro" id="IPR030678">
    <property type="entry name" value="Peptide/Ni-bd"/>
</dbReference>
<evidence type="ECO:0000256" key="2">
    <source>
        <dbReference type="ARBA" id="ARBA00005695"/>
    </source>
</evidence>
<dbReference type="InterPro" id="IPR000914">
    <property type="entry name" value="SBP_5_dom"/>
</dbReference>